<accession>A0A0B7BY06</accession>
<feature type="non-terminal residue" evidence="1">
    <location>
        <position position="122"/>
    </location>
</feature>
<protein>
    <submittedName>
        <fullName evidence="1">Uncharacterized protein</fullName>
    </submittedName>
</protein>
<gene>
    <name evidence="1" type="primary">ORF217744</name>
</gene>
<feature type="non-terminal residue" evidence="1">
    <location>
        <position position="1"/>
    </location>
</feature>
<sequence length="122" mass="12817">TDDSTSIYNYSRPRSRSVCLYTCHQHCLSSVTLNCKSVSSDGCDIITPTTPSPSNPRSFSETVGNIHARPGSAMLVAGTGSGTRGGAQQVSELIPNCQQSVQGMGRGAGIHPEMDHGYMGTP</sequence>
<proteinExistence type="predicted"/>
<dbReference type="AlphaFoldDB" id="A0A0B7BY06"/>
<name>A0A0B7BY06_9EUPU</name>
<evidence type="ECO:0000313" key="1">
    <source>
        <dbReference type="EMBL" id="CEK98089.1"/>
    </source>
</evidence>
<reference evidence="1" key="1">
    <citation type="submission" date="2014-12" db="EMBL/GenBank/DDBJ databases">
        <title>Insight into the proteome of Arion vulgaris.</title>
        <authorList>
            <person name="Aradska J."/>
            <person name="Bulat T."/>
            <person name="Smidak R."/>
            <person name="Sarate P."/>
            <person name="Gangsoo J."/>
            <person name="Sialana F."/>
            <person name="Bilban M."/>
            <person name="Lubec G."/>
        </authorList>
    </citation>
    <scope>NUCLEOTIDE SEQUENCE</scope>
    <source>
        <tissue evidence="1">Skin</tissue>
    </source>
</reference>
<dbReference type="EMBL" id="HACG01051218">
    <property type="protein sequence ID" value="CEK98089.1"/>
    <property type="molecule type" value="Transcribed_RNA"/>
</dbReference>
<organism evidence="1">
    <name type="scientific">Arion vulgaris</name>
    <dbReference type="NCBI Taxonomy" id="1028688"/>
    <lineage>
        <taxon>Eukaryota</taxon>
        <taxon>Metazoa</taxon>
        <taxon>Spiralia</taxon>
        <taxon>Lophotrochozoa</taxon>
        <taxon>Mollusca</taxon>
        <taxon>Gastropoda</taxon>
        <taxon>Heterobranchia</taxon>
        <taxon>Euthyneura</taxon>
        <taxon>Panpulmonata</taxon>
        <taxon>Eupulmonata</taxon>
        <taxon>Stylommatophora</taxon>
        <taxon>Helicina</taxon>
        <taxon>Arionoidea</taxon>
        <taxon>Arionidae</taxon>
        <taxon>Arion</taxon>
    </lineage>
</organism>